<dbReference type="STRING" id="68223.GCA_002028425_03295"/>
<evidence type="ECO:0000259" key="2">
    <source>
        <dbReference type="Pfam" id="PF07885"/>
    </source>
</evidence>
<evidence type="ECO:0000256" key="1">
    <source>
        <dbReference type="SAM" id="Phobius"/>
    </source>
</evidence>
<accession>A0A0F4JWQ1</accession>
<sequence>MGCGGFRWGLVGHLLRPVGTVALITWLYYLAPLDHGFGVLAVVALVGGLLLFGWLVLWQVGAIARSVHPRLQALEAVATAVPLFLTLFASTYFLLAQDRPAAFSEPLTRTDTLYFVVTVFATVGFGDITPVDGTARVLTTLQMVADLIMVGLVAKVLLGAVQTGLSRQPERSGP</sequence>
<keyword evidence="1" id="KW-0812">Transmembrane</keyword>
<feature type="transmembrane region" description="Helical" evidence="1">
    <location>
        <begin position="14"/>
        <end position="31"/>
    </location>
</feature>
<dbReference type="Pfam" id="PF07885">
    <property type="entry name" value="Ion_trans_2"/>
    <property type="match status" value="1"/>
</dbReference>
<keyword evidence="1" id="KW-1133">Transmembrane helix</keyword>
<dbReference type="Proteomes" id="UP000033551">
    <property type="component" value="Unassembled WGS sequence"/>
</dbReference>
<feature type="transmembrane region" description="Helical" evidence="1">
    <location>
        <begin position="113"/>
        <end position="131"/>
    </location>
</feature>
<reference evidence="3 4" key="1">
    <citation type="submission" date="2015-02" db="EMBL/GenBank/DDBJ databases">
        <authorList>
            <person name="Ju K.-S."/>
            <person name="Doroghazi J.R."/>
            <person name="Metcalf W."/>
        </authorList>
    </citation>
    <scope>NUCLEOTIDE SEQUENCE [LARGE SCALE GENOMIC DNA]</scope>
    <source>
        <strain evidence="3 4">NRRL ISP-5550</strain>
    </source>
</reference>
<evidence type="ECO:0000313" key="4">
    <source>
        <dbReference type="Proteomes" id="UP000033551"/>
    </source>
</evidence>
<feature type="domain" description="Potassium channel" evidence="2">
    <location>
        <begin position="83"/>
        <end position="159"/>
    </location>
</feature>
<feature type="transmembrane region" description="Helical" evidence="1">
    <location>
        <begin position="143"/>
        <end position="165"/>
    </location>
</feature>
<comment type="caution">
    <text evidence="3">The sequence shown here is derived from an EMBL/GenBank/DDBJ whole genome shotgun (WGS) entry which is preliminary data.</text>
</comment>
<gene>
    <name evidence="3" type="ORF">VR44_03240</name>
</gene>
<keyword evidence="1" id="KW-0472">Membrane</keyword>
<proteinExistence type="predicted"/>
<keyword evidence="4" id="KW-1185">Reference proteome</keyword>
<protein>
    <submittedName>
        <fullName evidence="3">Transporter</fullName>
    </submittedName>
</protein>
<feature type="transmembrane region" description="Helical" evidence="1">
    <location>
        <begin position="73"/>
        <end position="93"/>
    </location>
</feature>
<dbReference type="PATRIC" id="fig|68223.7.peg.7864"/>
<dbReference type="EMBL" id="JZWV01000059">
    <property type="protein sequence ID" value="KJY38560.1"/>
    <property type="molecule type" value="Genomic_DNA"/>
</dbReference>
<name>A0A0F4JWQ1_9ACTN</name>
<dbReference type="OrthoDB" id="9799090at2"/>
<dbReference type="InterPro" id="IPR013099">
    <property type="entry name" value="K_chnl_dom"/>
</dbReference>
<organism evidence="3 4">
    <name type="scientific">Streptomyces katrae</name>
    <dbReference type="NCBI Taxonomy" id="68223"/>
    <lineage>
        <taxon>Bacteria</taxon>
        <taxon>Bacillati</taxon>
        <taxon>Actinomycetota</taxon>
        <taxon>Actinomycetes</taxon>
        <taxon>Kitasatosporales</taxon>
        <taxon>Streptomycetaceae</taxon>
        <taxon>Streptomyces</taxon>
    </lineage>
</organism>
<evidence type="ECO:0000313" key="3">
    <source>
        <dbReference type="EMBL" id="KJY38560.1"/>
    </source>
</evidence>
<dbReference type="SUPFAM" id="SSF81324">
    <property type="entry name" value="Voltage-gated potassium channels"/>
    <property type="match status" value="1"/>
</dbReference>
<dbReference type="Gene3D" id="1.10.287.70">
    <property type="match status" value="1"/>
</dbReference>
<dbReference type="RefSeq" id="WP_045945821.1">
    <property type="nucleotide sequence ID" value="NZ_JZWV01000059.1"/>
</dbReference>
<dbReference type="AlphaFoldDB" id="A0A0F4JWQ1"/>
<feature type="transmembrane region" description="Helical" evidence="1">
    <location>
        <begin position="37"/>
        <end position="61"/>
    </location>
</feature>